<name>A0ABR2MWW2_9ASPA</name>
<protein>
    <submittedName>
        <fullName evidence="2">Uncharacterized protein</fullName>
    </submittedName>
</protein>
<organism evidence="2 3">
    <name type="scientific">Platanthera guangdongensis</name>
    <dbReference type="NCBI Taxonomy" id="2320717"/>
    <lineage>
        <taxon>Eukaryota</taxon>
        <taxon>Viridiplantae</taxon>
        <taxon>Streptophyta</taxon>
        <taxon>Embryophyta</taxon>
        <taxon>Tracheophyta</taxon>
        <taxon>Spermatophyta</taxon>
        <taxon>Magnoliopsida</taxon>
        <taxon>Liliopsida</taxon>
        <taxon>Asparagales</taxon>
        <taxon>Orchidaceae</taxon>
        <taxon>Orchidoideae</taxon>
        <taxon>Orchideae</taxon>
        <taxon>Orchidinae</taxon>
        <taxon>Platanthera</taxon>
    </lineage>
</organism>
<keyword evidence="3" id="KW-1185">Reference proteome</keyword>
<feature type="region of interest" description="Disordered" evidence="1">
    <location>
        <begin position="66"/>
        <end position="88"/>
    </location>
</feature>
<evidence type="ECO:0000313" key="3">
    <source>
        <dbReference type="Proteomes" id="UP001412067"/>
    </source>
</evidence>
<dbReference type="EMBL" id="JBBWWR010000004">
    <property type="protein sequence ID" value="KAK8968119.1"/>
    <property type="molecule type" value="Genomic_DNA"/>
</dbReference>
<sequence length="111" mass="12580">MYEMLTGIRCPWEERVALVVSCLESHAKRWWKTCWTRHMLIGRLQKSLGRNSGPRCWSTLFRSRPGTSWRSGSAAEAGHQDGGGVPPRVRSFGPIYGLLPAGRSRLRQEVL</sequence>
<accession>A0ABR2MWW2</accession>
<comment type="caution">
    <text evidence="2">The sequence shown here is derived from an EMBL/GenBank/DDBJ whole genome shotgun (WGS) entry which is preliminary data.</text>
</comment>
<evidence type="ECO:0000313" key="2">
    <source>
        <dbReference type="EMBL" id="KAK8968119.1"/>
    </source>
</evidence>
<evidence type="ECO:0000256" key="1">
    <source>
        <dbReference type="SAM" id="MobiDB-lite"/>
    </source>
</evidence>
<gene>
    <name evidence="2" type="ORF">KSP40_PGU008827</name>
</gene>
<dbReference type="Proteomes" id="UP001412067">
    <property type="component" value="Unassembled WGS sequence"/>
</dbReference>
<reference evidence="2 3" key="1">
    <citation type="journal article" date="2022" name="Nat. Plants">
        <title>Genomes of leafy and leafless Platanthera orchids illuminate the evolution of mycoheterotrophy.</title>
        <authorList>
            <person name="Li M.H."/>
            <person name="Liu K.W."/>
            <person name="Li Z."/>
            <person name="Lu H.C."/>
            <person name="Ye Q.L."/>
            <person name="Zhang D."/>
            <person name="Wang J.Y."/>
            <person name="Li Y.F."/>
            <person name="Zhong Z.M."/>
            <person name="Liu X."/>
            <person name="Yu X."/>
            <person name="Liu D.K."/>
            <person name="Tu X.D."/>
            <person name="Liu B."/>
            <person name="Hao Y."/>
            <person name="Liao X.Y."/>
            <person name="Jiang Y.T."/>
            <person name="Sun W.H."/>
            <person name="Chen J."/>
            <person name="Chen Y.Q."/>
            <person name="Ai Y."/>
            <person name="Zhai J.W."/>
            <person name="Wu S.S."/>
            <person name="Zhou Z."/>
            <person name="Hsiao Y.Y."/>
            <person name="Wu W.L."/>
            <person name="Chen Y.Y."/>
            <person name="Lin Y.F."/>
            <person name="Hsu J.L."/>
            <person name="Li C.Y."/>
            <person name="Wang Z.W."/>
            <person name="Zhao X."/>
            <person name="Zhong W.Y."/>
            <person name="Ma X.K."/>
            <person name="Ma L."/>
            <person name="Huang J."/>
            <person name="Chen G.Z."/>
            <person name="Huang M.Z."/>
            <person name="Huang L."/>
            <person name="Peng D.H."/>
            <person name="Luo Y.B."/>
            <person name="Zou S.Q."/>
            <person name="Chen S.P."/>
            <person name="Lan S."/>
            <person name="Tsai W.C."/>
            <person name="Van de Peer Y."/>
            <person name="Liu Z.J."/>
        </authorList>
    </citation>
    <scope>NUCLEOTIDE SEQUENCE [LARGE SCALE GENOMIC DNA]</scope>
    <source>
        <strain evidence="2">Lor288</strain>
    </source>
</reference>
<proteinExistence type="predicted"/>